<evidence type="ECO:0000256" key="1">
    <source>
        <dbReference type="ARBA" id="ARBA00004496"/>
    </source>
</evidence>
<dbReference type="SUPFAM" id="SSF55931">
    <property type="entry name" value="Glutamine synthetase/guanido kinase"/>
    <property type="match status" value="1"/>
</dbReference>
<evidence type="ECO:0000256" key="3">
    <source>
        <dbReference type="ARBA" id="ARBA00012937"/>
    </source>
</evidence>
<dbReference type="SMART" id="SM01230">
    <property type="entry name" value="Gln-synt_C"/>
    <property type="match status" value="1"/>
</dbReference>
<evidence type="ECO:0000256" key="4">
    <source>
        <dbReference type="ARBA" id="ARBA00022490"/>
    </source>
</evidence>
<protein>
    <recommendedName>
        <fullName evidence="3">glutamine synthetase</fullName>
        <ecNumber evidence="3">6.3.1.2</ecNumber>
    </recommendedName>
</protein>
<dbReference type="InterPro" id="IPR008146">
    <property type="entry name" value="Gln_synth_cat_dom"/>
</dbReference>
<dbReference type="Gene3D" id="3.10.20.70">
    <property type="entry name" value="Glutamine synthetase, N-terminal domain"/>
    <property type="match status" value="1"/>
</dbReference>
<keyword evidence="13" id="KW-1185">Reference proteome</keyword>
<dbReference type="FunFam" id="3.30.590.10:FF:000011">
    <property type="entry name" value="Glutamine synthetase"/>
    <property type="match status" value="1"/>
</dbReference>
<dbReference type="GO" id="GO:0004356">
    <property type="term" value="F:glutamine synthetase activity"/>
    <property type="evidence" value="ECO:0007669"/>
    <property type="project" value="UniProtKB-EC"/>
</dbReference>
<dbReference type="Gene3D" id="3.30.590.10">
    <property type="entry name" value="Glutamine synthetase/guanido kinase, catalytic domain"/>
    <property type="match status" value="1"/>
</dbReference>
<evidence type="ECO:0000256" key="9">
    <source>
        <dbReference type="RuleBase" id="RU000384"/>
    </source>
</evidence>
<reference evidence="12" key="1">
    <citation type="submission" date="2020-08" db="EMBL/GenBank/DDBJ databases">
        <title>Genome sequencing and assembly of the red palm weevil Rhynchophorus ferrugineus.</title>
        <authorList>
            <person name="Dias G.B."/>
            <person name="Bergman C.M."/>
            <person name="Manee M."/>
        </authorList>
    </citation>
    <scope>NUCLEOTIDE SEQUENCE</scope>
    <source>
        <strain evidence="12">AA-2017</strain>
        <tissue evidence="12">Whole larva</tissue>
    </source>
</reference>
<dbReference type="PROSITE" id="PS51986">
    <property type="entry name" value="GS_BETA_GRASP"/>
    <property type="match status" value="1"/>
</dbReference>
<dbReference type="PROSITE" id="PS51987">
    <property type="entry name" value="GS_CATALYTIC"/>
    <property type="match status" value="1"/>
</dbReference>
<name>A0A834M896_RHYFE</name>
<dbReference type="Pfam" id="PF00120">
    <property type="entry name" value="Gln-synt_C"/>
    <property type="match status" value="1"/>
</dbReference>
<evidence type="ECO:0000256" key="5">
    <source>
        <dbReference type="ARBA" id="ARBA00022598"/>
    </source>
</evidence>
<feature type="domain" description="GS catalytic" evidence="11">
    <location>
        <begin position="143"/>
        <end position="388"/>
    </location>
</feature>
<dbReference type="SUPFAM" id="SSF54368">
    <property type="entry name" value="Glutamine synthetase, N-terminal domain"/>
    <property type="match status" value="1"/>
</dbReference>
<comment type="similarity">
    <text evidence="2 8 9">Belongs to the glutamine synthetase family.</text>
</comment>
<keyword evidence="7" id="KW-0067">ATP-binding</keyword>
<comment type="subcellular location">
    <subcellularLocation>
        <location evidence="1">Cytoplasm</location>
    </subcellularLocation>
</comment>
<dbReference type="InterPro" id="IPR050292">
    <property type="entry name" value="Glutamine_Synthetase"/>
</dbReference>
<evidence type="ECO:0000313" key="13">
    <source>
        <dbReference type="Proteomes" id="UP000625711"/>
    </source>
</evidence>
<dbReference type="InterPro" id="IPR008147">
    <property type="entry name" value="Gln_synt_N"/>
</dbReference>
<dbReference type="Proteomes" id="UP000625711">
    <property type="component" value="Unassembled WGS sequence"/>
</dbReference>
<evidence type="ECO:0000259" key="11">
    <source>
        <dbReference type="PROSITE" id="PS51987"/>
    </source>
</evidence>
<dbReference type="PANTHER" id="PTHR20852">
    <property type="entry name" value="GLUTAMINE SYNTHETASE"/>
    <property type="match status" value="1"/>
</dbReference>
<dbReference type="EMBL" id="JAACXV010013878">
    <property type="protein sequence ID" value="KAF7271921.1"/>
    <property type="molecule type" value="Genomic_DNA"/>
</dbReference>
<dbReference type="InterPro" id="IPR036651">
    <property type="entry name" value="Gln_synt_N_sf"/>
</dbReference>
<comment type="caution">
    <text evidence="12">The sequence shown here is derived from an EMBL/GenBank/DDBJ whole genome shotgun (WGS) entry which is preliminary data.</text>
</comment>
<organism evidence="12 13">
    <name type="scientific">Rhynchophorus ferrugineus</name>
    <name type="common">Red palm weevil</name>
    <name type="synonym">Curculio ferrugineus</name>
    <dbReference type="NCBI Taxonomy" id="354439"/>
    <lineage>
        <taxon>Eukaryota</taxon>
        <taxon>Metazoa</taxon>
        <taxon>Ecdysozoa</taxon>
        <taxon>Arthropoda</taxon>
        <taxon>Hexapoda</taxon>
        <taxon>Insecta</taxon>
        <taxon>Pterygota</taxon>
        <taxon>Neoptera</taxon>
        <taxon>Endopterygota</taxon>
        <taxon>Coleoptera</taxon>
        <taxon>Polyphaga</taxon>
        <taxon>Cucujiformia</taxon>
        <taxon>Curculionidae</taxon>
        <taxon>Dryophthorinae</taxon>
        <taxon>Rhynchophorus</taxon>
    </lineage>
</organism>
<feature type="domain" description="GS beta-grasp" evidence="10">
    <location>
        <begin position="54"/>
        <end position="136"/>
    </location>
</feature>
<dbReference type="EC" id="6.3.1.2" evidence="3"/>
<dbReference type="InterPro" id="IPR027302">
    <property type="entry name" value="Gln_synth_N_conserv_site"/>
</dbReference>
<dbReference type="AlphaFoldDB" id="A0A834M896"/>
<keyword evidence="5" id="KW-0436">Ligase</keyword>
<dbReference type="GO" id="GO:0005737">
    <property type="term" value="C:cytoplasm"/>
    <property type="evidence" value="ECO:0007669"/>
    <property type="project" value="UniProtKB-SubCell"/>
</dbReference>
<dbReference type="FunFam" id="3.10.20.70:FF:000004">
    <property type="entry name" value="Glutamine synthetase"/>
    <property type="match status" value="1"/>
</dbReference>
<dbReference type="GO" id="GO:0006542">
    <property type="term" value="P:glutamine biosynthetic process"/>
    <property type="evidence" value="ECO:0007669"/>
    <property type="project" value="InterPro"/>
</dbReference>
<gene>
    <name evidence="12" type="ORF">GWI33_015262</name>
</gene>
<evidence type="ECO:0000256" key="7">
    <source>
        <dbReference type="ARBA" id="ARBA00022840"/>
    </source>
</evidence>
<dbReference type="GO" id="GO:0005524">
    <property type="term" value="F:ATP binding"/>
    <property type="evidence" value="ECO:0007669"/>
    <property type="project" value="UniProtKB-KW"/>
</dbReference>
<evidence type="ECO:0000256" key="8">
    <source>
        <dbReference type="PROSITE-ProRule" id="PRU01330"/>
    </source>
</evidence>
<sequence>MNQIKNLRRLTGAIVGPRKFHISANKFNILQCSPNAQLEKNISDRFMCLPIPEPKIQISYVWIDGTGIDLRMKTRTLNHVPSTYKDCPNWSFDGSSTSFSGPEKSDFYIVPIAMYPDPFRRGNNKVVLCETFSPEKKPTKTNHRQSCIEMLNKVCDHEVQFGFEQKYYLIGPDGRPFGYPCGGTVDNEGKGYCGIGAKRAIGRDISECIYRCSLYSGVEIYAAKPEKGYSQWEAVTGPTLSIKAGDDLWMLRYIICRVVEEYGLSASFKPSEHTRKSALHIAMSTKSTRQDGGLKCIHDFLKKMEKNHSNDIKHYDLSGGNDVKKKLTGQHGHPPLDKFKHGVGDRTAHVKISPVVADKKTGFFEDRRPCANADPYVVITTLIKTCLL</sequence>
<dbReference type="PROSITE" id="PS00180">
    <property type="entry name" value="GLNA_1"/>
    <property type="match status" value="1"/>
</dbReference>
<keyword evidence="6" id="KW-0547">Nucleotide-binding</keyword>
<evidence type="ECO:0000256" key="6">
    <source>
        <dbReference type="ARBA" id="ARBA00022741"/>
    </source>
</evidence>
<dbReference type="PANTHER" id="PTHR20852:SF44">
    <property type="entry name" value="GLUTAMINE SYNTHETASE 1, MITOCHONDRIAL"/>
    <property type="match status" value="1"/>
</dbReference>
<evidence type="ECO:0000256" key="2">
    <source>
        <dbReference type="ARBA" id="ARBA00009897"/>
    </source>
</evidence>
<keyword evidence="4" id="KW-0963">Cytoplasm</keyword>
<dbReference type="OrthoDB" id="1936100at2759"/>
<accession>A0A834M896</accession>
<evidence type="ECO:0000313" key="12">
    <source>
        <dbReference type="EMBL" id="KAF7271921.1"/>
    </source>
</evidence>
<dbReference type="InterPro" id="IPR014746">
    <property type="entry name" value="Gln_synth/guanido_kin_cat_dom"/>
</dbReference>
<evidence type="ECO:0000259" key="10">
    <source>
        <dbReference type="PROSITE" id="PS51986"/>
    </source>
</evidence>
<proteinExistence type="inferred from homology"/>